<dbReference type="SUPFAM" id="SSF52413">
    <property type="entry name" value="UDP-glucose/GDP-mannose dehydrogenase C-terminal domain"/>
    <property type="match status" value="1"/>
</dbReference>
<name>A0AAD7QS22_9ASCO</name>
<dbReference type="PANTHER" id="PTHR11374">
    <property type="entry name" value="UDP-GLUCOSE DEHYDROGENASE/UDP-MANNAC DEHYDROGENASE"/>
    <property type="match status" value="1"/>
</dbReference>
<reference evidence="13" key="1">
    <citation type="submission" date="2023-03" db="EMBL/GenBank/DDBJ databases">
        <title>Near-Complete genome sequence of Lipomyces tetrasporous NRRL Y-64009, an oleaginous yeast capable of growing on lignocellulosic hydrolysates.</title>
        <authorList>
            <consortium name="Lawrence Berkeley National Laboratory"/>
            <person name="Jagtap S.S."/>
            <person name="Liu J.-J."/>
            <person name="Walukiewicz H.E."/>
            <person name="Pangilinan J."/>
            <person name="Lipzen A."/>
            <person name="Ahrendt S."/>
            <person name="Koriabine M."/>
            <person name="Cobaugh K."/>
            <person name="Salamov A."/>
            <person name="Yoshinaga Y."/>
            <person name="Ng V."/>
            <person name="Daum C."/>
            <person name="Grigoriev I.V."/>
            <person name="Slininger P.J."/>
            <person name="Dien B.S."/>
            <person name="Jin Y.-S."/>
            <person name="Rao C.V."/>
        </authorList>
    </citation>
    <scope>NUCLEOTIDE SEQUENCE</scope>
    <source>
        <strain evidence="13">NRRL Y-64009</strain>
    </source>
</reference>
<accession>A0AAD7QS22</accession>
<dbReference type="Pfam" id="PF03721">
    <property type="entry name" value="UDPG_MGDP_dh_N"/>
    <property type="match status" value="1"/>
</dbReference>
<comment type="pathway">
    <text evidence="1">Nucleotide-sugar biosynthesis; UDP-alpha-D-glucuronate biosynthesis; UDP-alpha-D-glucuronate from UDP-alpha-D-glucose: step 1/1.</text>
</comment>
<dbReference type="AlphaFoldDB" id="A0AAD7QS22"/>
<dbReference type="FunFam" id="3.40.50.720:FF:000032">
    <property type="entry name" value="UDP-glucose 6-dehydrogenase"/>
    <property type="match status" value="1"/>
</dbReference>
<feature type="binding site" evidence="11">
    <location>
        <begin position="40"/>
        <end position="45"/>
    </location>
    <ligand>
        <name>NAD(+)</name>
        <dbReference type="ChEBI" id="CHEBI:57540"/>
    </ligand>
</feature>
<sequence>MASVESLPSGAVTPASERLSRPLDSIDIPHKQVKKICCLGAGYVGGPTCAVIAYKSPNVIVTIVDLNKARIDAWNSDELPIYEPGLEEVVKSVRGKNLFFSTDVDTAIKEADLIFVSVNTPTKKSGVGKGYAADLGYVESATRHIAKVAESDKIVVEKSTVPCRTAQSMRKILESNGKPGARFDILSNPEFLAEGTAIRDLFAPDRVLIGSLDTPNGRAAAASLADVYANWVPRKQVITMNLWSSELSKLAANALLAQRISSINALSAICEATGADVDEVSYAVGLDSRIGPKFLKASVGFGGSCFQKDILNLVYLSESLHLPDVAEYWRQVVEMNESQKRRFTQRIISSLFNTLTGKRLAVLGFAFKKDTGDTRESAAITLIKYFRQEQAKIALYDPKVEESQIWFDLAEPGVVDDVTALKKQVQITSSAYEAAAGADAIVICTEWDEFRDTQLDYEKIYATMNKPAFIFDGRLILNQKKLEKIGFKVECIGRSRLEESFE</sequence>
<dbReference type="InterPro" id="IPR017476">
    <property type="entry name" value="UDP-Glc/GDP-Man"/>
</dbReference>
<evidence type="ECO:0000256" key="8">
    <source>
        <dbReference type="PIRNR" id="PIRNR000124"/>
    </source>
</evidence>
<dbReference type="PANTHER" id="PTHR11374:SF3">
    <property type="entry name" value="UDP-GLUCOSE 6-DEHYDROGENASE"/>
    <property type="match status" value="1"/>
</dbReference>
<feature type="binding site" evidence="11">
    <location>
        <begin position="118"/>
        <end position="122"/>
    </location>
    <ligand>
        <name>NAD(+)</name>
        <dbReference type="ChEBI" id="CHEBI:57540"/>
    </ligand>
</feature>
<dbReference type="SUPFAM" id="SSF51735">
    <property type="entry name" value="NAD(P)-binding Rossmann-fold domains"/>
    <property type="match status" value="1"/>
</dbReference>
<evidence type="ECO:0000256" key="3">
    <source>
        <dbReference type="ARBA" id="ARBA00012954"/>
    </source>
</evidence>
<dbReference type="Gene3D" id="3.40.50.720">
    <property type="entry name" value="NAD(P)-binding Rossmann-like Domain"/>
    <property type="match status" value="2"/>
</dbReference>
<keyword evidence="5 8" id="KW-0560">Oxidoreductase</keyword>
<evidence type="ECO:0000256" key="4">
    <source>
        <dbReference type="ARBA" id="ARBA00015132"/>
    </source>
</evidence>
<dbReference type="InterPro" id="IPR014026">
    <property type="entry name" value="UDP-Glc/GDP-Man_DH_dimer"/>
</dbReference>
<evidence type="ECO:0000256" key="5">
    <source>
        <dbReference type="ARBA" id="ARBA00023002"/>
    </source>
</evidence>
<feature type="binding site" evidence="10">
    <location>
        <position position="289"/>
    </location>
    <ligand>
        <name>substrate</name>
    </ligand>
</feature>
<evidence type="ECO:0000256" key="10">
    <source>
        <dbReference type="PIRSR" id="PIRSR500133-2"/>
    </source>
</evidence>
<dbReference type="GO" id="GO:0051287">
    <property type="term" value="F:NAD binding"/>
    <property type="evidence" value="ECO:0007669"/>
    <property type="project" value="InterPro"/>
</dbReference>
<dbReference type="RefSeq" id="XP_056043902.1">
    <property type="nucleotide sequence ID" value="XM_056185657.1"/>
</dbReference>
<dbReference type="Gene3D" id="1.20.5.100">
    <property type="entry name" value="Cytochrome c1, transmembrane anchor, C-terminal"/>
    <property type="match status" value="1"/>
</dbReference>
<dbReference type="GeneID" id="80880823"/>
<feature type="binding site" evidence="10">
    <location>
        <begin position="249"/>
        <end position="253"/>
    </location>
    <ligand>
        <name>substrate</name>
    </ligand>
</feature>
<keyword evidence="14" id="KW-1185">Reference proteome</keyword>
<dbReference type="InterPro" id="IPR014027">
    <property type="entry name" value="UDP-Glc/GDP-Man_DH_C"/>
</dbReference>
<dbReference type="InterPro" id="IPR008927">
    <property type="entry name" value="6-PGluconate_DH-like_C_sf"/>
</dbReference>
<evidence type="ECO:0000256" key="2">
    <source>
        <dbReference type="ARBA" id="ARBA00006601"/>
    </source>
</evidence>
<dbReference type="GO" id="GO:0003979">
    <property type="term" value="F:UDP-glucose 6-dehydrogenase activity"/>
    <property type="evidence" value="ECO:0007669"/>
    <property type="project" value="UniProtKB-EC"/>
</dbReference>
<feature type="binding site" evidence="10">
    <location>
        <begin position="367"/>
        <end position="368"/>
    </location>
    <ligand>
        <name>substrate</name>
    </ligand>
</feature>
<dbReference type="PIRSF" id="PIRSF500133">
    <property type="entry name" value="UDPglc_DH_euk"/>
    <property type="match status" value="1"/>
</dbReference>
<feature type="binding site" evidence="11">
    <location>
        <position position="375"/>
    </location>
    <ligand>
        <name>NAD(+)</name>
        <dbReference type="ChEBI" id="CHEBI:57540"/>
    </ligand>
</feature>
<comment type="caution">
    <text evidence="13">The sequence shown here is derived from an EMBL/GenBank/DDBJ whole genome shotgun (WGS) entry which is preliminary data.</text>
</comment>
<feature type="binding site" evidence="10">
    <location>
        <position position="474"/>
    </location>
    <ligand>
        <name>substrate</name>
    </ligand>
</feature>
<evidence type="ECO:0000256" key="1">
    <source>
        <dbReference type="ARBA" id="ARBA00004701"/>
    </source>
</evidence>
<dbReference type="Pfam" id="PF03720">
    <property type="entry name" value="UDPG_MGDP_dh_C"/>
    <property type="match status" value="1"/>
</dbReference>
<dbReference type="SUPFAM" id="SSF48179">
    <property type="entry name" value="6-phosphogluconate dehydrogenase C-terminal domain-like"/>
    <property type="match status" value="1"/>
</dbReference>
<feature type="binding site" evidence="10">
    <location>
        <begin position="190"/>
        <end position="194"/>
    </location>
    <ligand>
        <name>substrate</name>
    </ligand>
</feature>
<evidence type="ECO:0000256" key="7">
    <source>
        <dbReference type="ARBA" id="ARBA00047473"/>
    </source>
</evidence>
<proteinExistence type="inferred from homology"/>
<protein>
    <recommendedName>
        <fullName evidence="4 8">UDP-glucose 6-dehydrogenase</fullName>
        <ecNumber evidence="3 8">1.1.1.22</ecNumber>
    </recommendedName>
</protein>
<dbReference type="SMART" id="SM00984">
    <property type="entry name" value="UDPG_MGDP_dh_C"/>
    <property type="match status" value="1"/>
</dbReference>
<evidence type="ECO:0000256" key="9">
    <source>
        <dbReference type="PIRSR" id="PIRSR500133-1"/>
    </source>
</evidence>
<feature type="binding site" evidence="11">
    <location>
        <position position="70"/>
    </location>
    <ligand>
        <name>NAD(+)</name>
        <dbReference type="ChEBI" id="CHEBI:57540"/>
    </ligand>
</feature>
<feature type="binding site" evidence="10">
    <location>
        <begin position="296"/>
        <end position="302"/>
    </location>
    <ligand>
        <name>substrate</name>
    </ligand>
</feature>
<feature type="binding site" evidence="11">
    <location>
        <begin position="305"/>
        <end position="308"/>
    </location>
    <ligand>
        <name>NAD(+)</name>
        <dbReference type="ChEBI" id="CHEBI:57540"/>
    </ligand>
</feature>
<dbReference type="GO" id="GO:0005634">
    <property type="term" value="C:nucleus"/>
    <property type="evidence" value="ECO:0007669"/>
    <property type="project" value="TreeGrafter"/>
</dbReference>
<dbReference type="FunFam" id="3.40.50.720:FF:000114">
    <property type="entry name" value="UDP-glucose 6-dehydrogenase"/>
    <property type="match status" value="1"/>
</dbReference>
<dbReference type="InterPro" id="IPR036220">
    <property type="entry name" value="UDP-Glc/GDP-Man_DH_C_sf"/>
</dbReference>
<dbReference type="Pfam" id="PF00984">
    <property type="entry name" value="UDPG_MGDP_dh"/>
    <property type="match status" value="1"/>
</dbReference>
<feature type="domain" description="UDP-glucose/GDP-mannose dehydrogenase C-terminal" evidence="12">
    <location>
        <begin position="361"/>
        <end position="479"/>
    </location>
</feature>
<evidence type="ECO:0000313" key="13">
    <source>
        <dbReference type="EMBL" id="KAJ8100452.1"/>
    </source>
</evidence>
<feature type="binding site" evidence="11">
    <location>
        <position position="65"/>
    </location>
    <ligand>
        <name>NAD(+)</name>
        <dbReference type="ChEBI" id="CHEBI:57540"/>
    </ligand>
</feature>
<dbReference type="EC" id="1.1.1.22" evidence="3 8"/>
<dbReference type="InterPro" id="IPR001732">
    <property type="entry name" value="UDP-Glc/GDP-Man_DH_N"/>
</dbReference>
<feature type="binding site" evidence="11">
    <location>
        <begin position="159"/>
        <end position="160"/>
    </location>
    <ligand>
        <name>NAD(+)</name>
        <dbReference type="ChEBI" id="CHEBI:57540"/>
    </ligand>
</feature>
<gene>
    <name evidence="13" type="ORF">POJ06DRAFT_222605</name>
</gene>
<comment type="similarity">
    <text evidence="2 8">Belongs to the UDP-glucose/GDP-mannose dehydrogenase family.</text>
</comment>
<feature type="active site" description="Nucleophile" evidence="9">
    <location>
        <position position="305"/>
    </location>
</feature>
<dbReference type="PIRSF" id="PIRSF000124">
    <property type="entry name" value="UDPglc_GDPman_dh"/>
    <property type="match status" value="1"/>
</dbReference>
<keyword evidence="6 8" id="KW-0520">NAD</keyword>
<dbReference type="EMBL" id="JARPMG010000005">
    <property type="protein sequence ID" value="KAJ8100452.1"/>
    <property type="molecule type" value="Genomic_DNA"/>
</dbReference>
<evidence type="ECO:0000256" key="11">
    <source>
        <dbReference type="PIRSR" id="PIRSR500133-3"/>
    </source>
</evidence>
<dbReference type="GO" id="GO:0006024">
    <property type="term" value="P:glycosaminoglycan biosynthetic process"/>
    <property type="evidence" value="ECO:0007669"/>
    <property type="project" value="TreeGrafter"/>
</dbReference>
<evidence type="ECO:0000256" key="6">
    <source>
        <dbReference type="ARBA" id="ARBA00023027"/>
    </source>
</evidence>
<dbReference type="InterPro" id="IPR028356">
    <property type="entry name" value="UDPglc_DH_euk"/>
</dbReference>
<organism evidence="13 14">
    <name type="scientific">Lipomyces tetrasporus</name>
    <dbReference type="NCBI Taxonomy" id="54092"/>
    <lineage>
        <taxon>Eukaryota</taxon>
        <taxon>Fungi</taxon>
        <taxon>Dikarya</taxon>
        <taxon>Ascomycota</taxon>
        <taxon>Saccharomycotina</taxon>
        <taxon>Lipomycetes</taxon>
        <taxon>Lipomycetales</taxon>
        <taxon>Lipomycetaceae</taxon>
        <taxon>Lipomyces</taxon>
    </lineage>
</organism>
<evidence type="ECO:0000259" key="12">
    <source>
        <dbReference type="SMART" id="SM00984"/>
    </source>
</evidence>
<dbReference type="InterPro" id="IPR036291">
    <property type="entry name" value="NAD(P)-bd_dom_sf"/>
</dbReference>
<dbReference type="NCBIfam" id="TIGR03026">
    <property type="entry name" value="NDP-sugDHase"/>
    <property type="match status" value="1"/>
</dbReference>
<comment type="catalytic activity">
    <reaction evidence="7 8">
        <text>UDP-alpha-D-glucose + 2 NAD(+) + H2O = UDP-alpha-D-glucuronate + 2 NADH + 3 H(+)</text>
        <dbReference type="Rhea" id="RHEA:23596"/>
        <dbReference type="ChEBI" id="CHEBI:15377"/>
        <dbReference type="ChEBI" id="CHEBI:15378"/>
        <dbReference type="ChEBI" id="CHEBI:57540"/>
        <dbReference type="ChEBI" id="CHEBI:57945"/>
        <dbReference type="ChEBI" id="CHEBI:58052"/>
        <dbReference type="ChEBI" id="CHEBI:58885"/>
        <dbReference type="EC" id="1.1.1.22"/>
    </reaction>
</comment>
<feature type="binding site" evidence="11">
    <location>
        <position position="194"/>
    </location>
    <ligand>
        <name>NAD(+)</name>
        <dbReference type="ChEBI" id="CHEBI:57540"/>
    </ligand>
</feature>
<dbReference type="Proteomes" id="UP001217417">
    <property type="component" value="Unassembled WGS sequence"/>
</dbReference>
<dbReference type="FunFam" id="1.20.5.100:FF:000001">
    <property type="entry name" value="UDP-glucose 6-dehydrogenase"/>
    <property type="match status" value="1"/>
</dbReference>
<evidence type="ECO:0000313" key="14">
    <source>
        <dbReference type="Proteomes" id="UP001217417"/>
    </source>
</evidence>